<name>A0A6J1QV14_9HYME</name>
<accession>A0A6J1QV14</accession>
<protein>
    <submittedName>
        <fullName evidence="2">Uncharacterized protein LOC112463515</fullName>
    </submittedName>
</protein>
<reference evidence="2" key="1">
    <citation type="submission" date="2025-08" db="UniProtKB">
        <authorList>
            <consortium name="RefSeq"/>
        </authorList>
    </citation>
    <scope>IDENTIFICATION</scope>
    <source>
        <tissue evidence="2">Whole body</tissue>
    </source>
</reference>
<evidence type="ECO:0000313" key="1">
    <source>
        <dbReference type="Proteomes" id="UP000504618"/>
    </source>
</evidence>
<gene>
    <name evidence="2" type="primary">LOC112463515</name>
</gene>
<dbReference type="RefSeq" id="XP_024885708.1">
    <property type="nucleotide sequence ID" value="XM_025029940.1"/>
</dbReference>
<evidence type="ECO:0000313" key="2">
    <source>
        <dbReference type="RefSeq" id="XP_024885708.1"/>
    </source>
</evidence>
<feature type="non-terminal residue" evidence="2">
    <location>
        <position position="116"/>
    </location>
</feature>
<dbReference type="GeneID" id="112463515"/>
<proteinExistence type="predicted"/>
<keyword evidence="1" id="KW-1185">Reference proteome</keyword>
<dbReference type="Proteomes" id="UP000504618">
    <property type="component" value="Unplaced"/>
</dbReference>
<sequence>MTRDFVISHALWSFRQKCLKGEEGKEERAVGEPPKSRQVLRLRSNIFRTPKFHRPVELFADQEPNKRLIIRHYYDLQPSLVSTGRGLSAQRVGEKGDGAAVAQIGRGVERLGIQSA</sequence>
<dbReference type="AlphaFoldDB" id="A0A6J1QV14"/>
<organism evidence="1 2">
    <name type="scientific">Temnothorax curvispinosus</name>
    <dbReference type="NCBI Taxonomy" id="300111"/>
    <lineage>
        <taxon>Eukaryota</taxon>
        <taxon>Metazoa</taxon>
        <taxon>Ecdysozoa</taxon>
        <taxon>Arthropoda</taxon>
        <taxon>Hexapoda</taxon>
        <taxon>Insecta</taxon>
        <taxon>Pterygota</taxon>
        <taxon>Neoptera</taxon>
        <taxon>Endopterygota</taxon>
        <taxon>Hymenoptera</taxon>
        <taxon>Apocrita</taxon>
        <taxon>Aculeata</taxon>
        <taxon>Formicoidea</taxon>
        <taxon>Formicidae</taxon>
        <taxon>Myrmicinae</taxon>
        <taxon>Temnothorax</taxon>
    </lineage>
</organism>